<dbReference type="PANTHER" id="PTHR21583">
    <property type="entry name" value="ELYS PROTEIN"/>
    <property type="match status" value="1"/>
</dbReference>
<organism evidence="5 6">
    <name type="scientific">Tachysurus vachellii</name>
    <name type="common">Darkbarbel catfish</name>
    <name type="synonym">Pelteobagrus vachellii</name>
    <dbReference type="NCBI Taxonomy" id="175792"/>
    <lineage>
        <taxon>Eukaryota</taxon>
        <taxon>Metazoa</taxon>
        <taxon>Chordata</taxon>
        <taxon>Craniata</taxon>
        <taxon>Vertebrata</taxon>
        <taxon>Euteleostomi</taxon>
        <taxon>Actinopterygii</taxon>
        <taxon>Neopterygii</taxon>
        <taxon>Teleostei</taxon>
        <taxon>Ostariophysi</taxon>
        <taxon>Siluriformes</taxon>
        <taxon>Bagridae</taxon>
        <taxon>Tachysurus</taxon>
    </lineage>
</organism>
<evidence type="ECO:0000256" key="3">
    <source>
        <dbReference type="SAM" id="MobiDB-lite"/>
    </source>
</evidence>
<evidence type="ECO:0000259" key="4">
    <source>
        <dbReference type="Pfam" id="PF13934"/>
    </source>
</evidence>
<dbReference type="PANTHER" id="PTHR21583:SF8">
    <property type="entry name" value="PROTEIN ELYS"/>
    <property type="match status" value="1"/>
</dbReference>
<sequence length="876" mass="98449">MLNTEVLWNKSLTGNNVRGITRWLRSVTTEGRRDADKSLAMFNYWLQCSIDLNKKELLNLCFGQCHGLWMFLDQTSFTNLCLLIQKLKNLHSLACWGHKCVMGQINAIAMTQCGCRNLGLHMLRQHILLGRLVQWWSFSGLLPQYPDASELKQISEMWQRLNQQHKTTCLDLRCDTEDKYRGNSIIHSMVAHMHKQYGPLLVSEDCTYQTYPPPSLQSLLKLVLASYMDTTSALAIIMYFVLDVSNMQGKGDLLTSFCHTFSIPSSFFQQIYGFWLLDHGFVSNSLGNLLSPKTSSGMLSCHSYAVLRTLLRQGQREAALKYLYYTNPAIENAQNARLYVDVLLQNNHVGGAQILLRWCQPGKEYLLHNFTCGCENPSLCGEILASVCNNIPHLKLSERPYSTKPEKINQGNTVDTGDTVARNKFVGKGHIPHPFSALLYQCLFNGSLTPGDFLKLFRESVTDLNSSKQHTRLMVVWPTYIENNEDNRNTSQSPETFCHLAFPPSPVELQKEQMKLLQNDGMEVYVSPADVSPGSTSADSMESSCSFIASSSPSFLPPLQHPLCGNHMPSKDVTQYCSPFTLTAGCSSKATLIKSLCKESVDELVSSENEVIDDKVTEPHSESIRAGYEREQFRVLSSESVYIQDSFCDEASGSSSFLDLKPLKRALEPYPPVKKSLGSFCYDPQNVTDQPEILTSCARAETMQELLEQIHDQALILKAGNHKQPSVLESVRSSNLLMDFKPVWPGSRPHQPQSSLGTSLLPLNPIEKTRDKATSEGRNVGIKEVVCFRTTSDRVGDYKLGSWWKQALETRRASTGLLPAIEQVPAVTKEKRHPLFLGWPQSHGLIRGLKQEVIQATKDESSRKAEGKRCKQVKQF</sequence>
<reference evidence="5" key="1">
    <citation type="submission" date="2023-08" db="EMBL/GenBank/DDBJ databases">
        <title>Pelteobagrus vachellii genome.</title>
        <authorList>
            <person name="Liu H."/>
        </authorList>
    </citation>
    <scope>NUCLEOTIDE SEQUENCE</scope>
    <source>
        <strain evidence="5">PRFRI_2022a</strain>
        <tissue evidence="5">Muscle</tissue>
    </source>
</reference>
<evidence type="ECO:0000313" key="5">
    <source>
        <dbReference type="EMBL" id="KAK2843431.1"/>
    </source>
</evidence>
<dbReference type="InterPro" id="IPR052620">
    <property type="entry name" value="ELYS/MEL-28_NucAsmblyFactor"/>
</dbReference>
<dbReference type="InterPro" id="IPR025151">
    <property type="entry name" value="ELYS_dom"/>
</dbReference>
<dbReference type="Pfam" id="PF13934">
    <property type="entry name" value="ELYS"/>
    <property type="match status" value="1"/>
</dbReference>
<evidence type="ECO:0000256" key="2">
    <source>
        <dbReference type="ARBA" id="ARBA00023242"/>
    </source>
</evidence>
<feature type="compositionally biased region" description="Basic and acidic residues" evidence="3">
    <location>
        <begin position="857"/>
        <end position="869"/>
    </location>
</feature>
<name>A0AA88MQU2_TACVA</name>
<comment type="subcellular location">
    <subcellularLocation>
        <location evidence="1">Nucleus</location>
    </subcellularLocation>
</comment>
<feature type="domain" description="ELYS-like" evidence="4">
    <location>
        <begin position="208"/>
        <end position="380"/>
    </location>
</feature>
<gene>
    <name evidence="5" type="ORF">Q7C36_011646</name>
</gene>
<dbReference type="AlphaFoldDB" id="A0AA88MQU2"/>
<keyword evidence="6" id="KW-1185">Reference proteome</keyword>
<protein>
    <recommendedName>
        <fullName evidence="4">ELYS-like domain-containing protein</fullName>
    </recommendedName>
</protein>
<keyword evidence="2" id="KW-0539">Nucleus</keyword>
<proteinExistence type="predicted"/>
<comment type="caution">
    <text evidence="5">The sequence shown here is derived from an EMBL/GenBank/DDBJ whole genome shotgun (WGS) entry which is preliminary data.</text>
</comment>
<accession>A0AA88MQU2</accession>
<evidence type="ECO:0000256" key="1">
    <source>
        <dbReference type="ARBA" id="ARBA00004123"/>
    </source>
</evidence>
<dbReference type="Proteomes" id="UP001187315">
    <property type="component" value="Unassembled WGS sequence"/>
</dbReference>
<dbReference type="EMBL" id="JAVHJS010000011">
    <property type="protein sequence ID" value="KAK2843431.1"/>
    <property type="molecule type" value="Genomic_DNA"/>
</dbReference>
<dbReference type="GO" id="GO:0005634">
    <property type="term" value="C:nucleus"/>
    <property type="evidence" value="ECO:0007669"/>
    <property type="project" value="UniProtKB-SubCell"/>
</dbReference>
<evidence type="ECO:0000313" key="6">
    <source>
        <dbReference type="Proteomes" id="UP001187315"/>
    </source>
</evidence>
<feature type="region of interest" description="Disordered" evidence="3">
    <location>
        <begin position="857"/>
        <end position="876"/>
    </location>
</feature>